<name>A0A8J7GJL7_9ACTN</name>
<dbReference type="PROSITE" id="PS50937">
    <property type="entry name" value="HTH_MERR_2"/>
    <property type="match status" value="1"/>
</dbReference>
<dbReference type="GO" id="GO:0003700">
    <property type="term" value="F:DNA-binding transcription factor activity"/>
    <property type="evidence" value="ECO:0007669"/>
    <property type="project" value="InterPro"/>
</dbReference>
<dbReference type="RefSeq" id="WP_197004796.1">
    <property type="nucleotide sequence ID" value="NZ_BONS01000017.1"/>
</dbReference>
<protein>
    <submittedName>
        <fullName evidence="3">DNA-binding transcriptional MerR regulator</fullName>
    </submittedName>
</protein>
<dbReference type="PRINTS" id="PR00040">
    <property type="entry name" value="HTHMERR"/>
</dbReference>
<dbReference type="SMART" id="SM00422">
    <property type="entry name" value="HTH_MERR"/>
    <property type="match status" value="1"/>
</dbReference>
<reference evidence="3" key="1">
    <citation type="submission" date="2020-11" db="EMBL/GenBank/DDBJ databases">
        <title>Sequencing the genomes of 1000 actinobacteria strains.</title>
        <authorList>
            <person name="Klenk H.-P."/>
        </authorList>
    </citation>
    <scope>NUCLEOTIDE SEQUENCE</scope>
    <source>
        <strain evidence="3">DSM 45356</strain>
    </source>
</reference>
<dbReference type="Pfam" id="PF13411">
    <property type="entry name" value="MerR_1"/>
    <property type="match status" value="1"/>
</dbReference>
<keyword evidence="4" id="KW-1185">Reference proteome</keyword>
<dbReference type="CDD" id="cd00592">
    <property type="entry name" value="HTH_MerR-like"/>
    <property type="match status" value="1"/>
</dbReference>
<dbReference type="GO" id="GO:0003677">
    <property type="term" value="F:DNA binding"/>
    <property type="evidence" value="ECO:0007669"/>
    <property type="project" value="UniProtKB-KW"/>
</dbReference>
<evidence type="ECO:0000313" key="4">
    <source>
        <dbReference type="Proteomes" id="UP000622552"/>
    </source>
</evidence>
<dbReference type="EMBL" id="JADOUF010000001">
    <property type="protein sequence ID" value="MBG6137992.1"/>
    <property type="molecule type" value="Genomic_DNA"/>
</dbReference>
<dbReference type="AlphaFoldDB" id="A0A8J7GJL7"/>
<evidence type="ECO:0000313" key="3">
    <source>
        <dbReference type="EMBL" id="MBG6137992.1"/>
    </source>
</evidence>
<evidence type="ECO:0000259" key="2">
    <source>
        <dbReference type="PROSITE" id="PS50937"/>
    </source>
</evidence>
<dbReference type="PANTHER" id="PTHR30204:SF93">
    <property type="entry name" value="HTH MERR-TYPE DOMAIN-CONTAINING PROTEIN"/>
    <property type="match status" value="1"/>
</dbReference>
<comment type="caution">
    <text evidence="3">The sequence shown here is derived from an EMBL/GenBank/DDBJ whole genome shotgun (WGS) entry which is preliminary data.</text>
</comment>
<dbReference type="InterPro" id="IPR000551">
    <property type="entry name" value="MerR-type_HTH_dom"/>
</dbReference>
<gene>
    <name evidence="3" type="ORF">IW245_004186</name>
</gene>
<feature type="domain" description="HTH merR-type" evidence="2">
    <location>
        <begin position="7"/>
        <end position="76"/>
    </location>
</feature>
<sequence>MEGEHPLYGIGDLARRTGLSVKTIRYYSDAGLVPPTDRSPVGYRLYDLDALARLDLVRTLRDLGVDLATIRRVLDRELGIAEVATMHVEALDAQIATLRLRRAVLRAVAKRGSDPKEMSLMHKLARLSDAERRQMLTDFHDEVFADLDVNPEFAAKLRTTMPELPDDPTPTQVEAWIELAELVGDPDFRTRTRRMAELHAADRESQDHARSYEGWEQAGMEFSERGVAAADAGVDPTSAEGRAIIDELVGLFVAGHGGPDTPEFRTWLIEQVEVGSDARVERYWQLIGTINGWPVWPSRMHGFAWLVAALRA</sequence>
<dbReference type="InterPro" id="IPR047057">
    <property type="entry name" value="MerR_fam"/>
</dbReference>
<dbReference type="SUPFAM" id="SSF46955">
    <property type="entry name" value="Putative DNA-binding domain"/>
    <property type="match status" value="1"/>
</dbReference>
<accession>A0A8J7GJL7</accession>
<dbReference type="PANTHER" id="PTHR30204">
    <property type="entry name" value="REDOX-CYCLING DRUG-SENSING TRANSCRIPTIONAL ACTIVATOR SOXR"/>
    <property type="match status" value="1"/>
</dbReference>
<dbReference type="InterPro" id="IPR009061">
    <property type="entry name" value="DNA-bd_dom_put_sf"/>
</dbReference>
<evidence type="ECO:0000256" key="1">
    <source>
        <dbReference type="ARBA" id="ARBA00023125"/>
    </source>
</evidence>
<organism evidence="3 4">
    <name type="scientific">Longispora fulva</name>
    <dbReference type="NCBI Taxonomy" id="619741"/>
    <lineage>
        <taxon>Bacteria</taxon>
        <taxon>Bacillati</taxon>
        <taxon>Actinomycetota</taxon>
        <taxon>Actinomycetes</taxon>
        <taxon>Micromonosporales</taxon>
        <taxon>Micromonosporaceae</taxon>
        <taxon>Longispora</taxon>
    </lineage>
</organism>
<dbReference type="Gene3D" id="1.10.1660.10">
    <property type="match status" value="1"/>
</dbReference>
<dbReference type="Proteomes" id="UP000622552">
    <property type="component" value="Unassembled WGS sequence"/>
</dbReference>
<proteinExistence type="predicted"/>
<keyword evidence="1 3" id="KW-0238">DNA-binding</keyword>